<dbReference type="EMBL" id="BGPR01267811">
    <property type="protein sequence ID" value="GBM90092.1"/>
    <property type="molecule type" value="Genomic_DNA"/>
</dbReference>
<dbReference type="PROSITE" id="PS50157">
    <property type="entry name" value="ZINC_FINGER_C2H2_2"/>
    <property type="match status" value="1"/>
</dbReference>
<sequence>MDEDVTYICDVCKDNSSLIQDQSKKYCRVSSLQSSFECTECPRRFSMGYEVIDRDSSLGYEAIDRESLSTCSYARQSSIAGTCDSEECGECFRIKSQLKSSIQNETFLECNICHLIFKCRSGFRAHVKRHGAPKPFRCKLCNKRCEHNTF</sequence>
<proteinExistence type="predicted"/>
<evidence type="ECO:0000313" key="5">
    <source>
        <dbReference type="Proteomes" id="UP000499080"/>
    </source>
</evidence>
<evidence type="ECO:0000313" key="3">
    <source>
        <dbReference type="EMBL" id="GBM90092.1"/>
    </source>
</evidence>
<comment type="caution">
    <text evidence="3">The sequence shown here is derived from an EMBL/GenBank/DDBJ whole genome shotgun (WGS) entry which is preliminary data.</text>
</comment>
<name>A0A4Y2JLC6_ARAVE</name>
<dbReference type="AlphaFoldDB" id="A0A4Y2JLC6"/>
<dbReference type="InterPro" id="IPR036236">
    <property type="entry name" value="Znf_C2H2_sf"/>
</dbReference>
<gene>
    <name evidence="3" type="ORF">AVEN_108164_1</name>
    <name evidence="4" type="ORF">AVEN_92037_1</name>
</gene>
<keyword evidence="1" id="KW-0479">Metal-binding</keyword>
<dbReference type="SUPFAM" id="SSF57667">
    <property type="entry name" value="beta-beta-alpha zinc fingers"/>
    <property type="match status" value="1"/>
</dbReference>
<dbReference type="Gene3D" id="3.30.160.60">
    <property type="entry name" value="Classic Zinc Finger"/>
    <property type="match status" value="1"/>
</dbReference>
<feature type="domain" description="C2H2-type" evidence="2">
    <location>
        <begin position="108"/>
        <end position="135"/>
    </location>
</feature>
<dbReference type="InterPro" id="IPR013087">
    <property type="entry name" value="Znf_C2H2_type"/>
</dbReference>
<evidence type="ECO:0000313" key="4">
    <source>
        <dbReference type="EMBL" id="GBN29135.1"/>
    </source>
</evidence>
<protein>
    <recommendedName>
        <fullName evidence="2">C2H2-type domain-containing protein</fullName>
    </recommendedName>
</protein>
<evidence type="ECO:0000256" key="1">
    <source>
        <dbReference type="PROSITE-ProRule" id="PRU00042"/>
    </source>
</evidence>
<keyword evidence="1" id="KW-0862">Zinc</keyword>
<accession>A0A4Y2JLC6</accession>
<organism evidence="3 5">
    <name type="scientific">Araneus ventricosus</name>
    <name type="common">Orbweaver spider</name>
    <name type="synonym">Epeira ventricosa</name>
    <dbReference type="NCBI Taxonomy" id="182803"/>
    <lineage>
        <taxon>Eukaryota</taxon>
        <taxon>Metazoa</taxon>
        <taxon>Ecdysozoa</taxon>
        <taxon>Arthropoda</taxon>
        <taxon>Chelicerata</taxon>
        <taxon>Arachnida</taxon>
        <taxon>Araneae</taxon>
        <taxon>Araneomorphae</taxon>
        <taxon>Entelegynae</taxon>
        <taxon>Araneoidea</taxon>
        <taxon>Araneidae</taxon>
        <taxon>Araneus</taxon>
    </lineage>
</organism>
<dbReference type="Proteomes" id="UP000499080">
    <property type="component" value="Unassembled WGS sequence"/>
</dbReference>
<keyword evidence="1" id="KW-0863">Zinc-finger</keyword>
<evidence type="ECO:0000259" key="2">
    <source>
        <dbReference type="PROSITE" id="PS50157"/>
    </source>
</evidence>
<dbReference type="EMBL" id="BGPR01007738">
    <property type="protein sequence ID" value="GBN29135.1"/>
    <property type="molecule type" value="Genomic_DNA"/>
</dbReference>
<dbReference type="GO" id="GO:0008270">
    <property type="term" value="F:zinc ion binding"/>
    <property type="evidence" value="ECO:0007669"/>
    <property type="project" value="UniProtKB-KW"/>
</dbReference>
<keyword evidence="5" id="KW-1185">Reference proteome</keyword>
<dbReference type="PROSITE" id="PS00028">
    <property type="entry name" value="ZINC_FINGER_C2H2_1"/>
    <property type="match status" value="1"/>
</dbReference>
<reference evidence="3 5" key="1">
    <citation type="journal article" date="2019" name="Sci. Rep.">
        <title>Orb-weaving spider Araneus ventricosus genome elucidates the spidroin gene catalogue.</title>
        <authorList>
            <person name="Kono N."/>
            <person name="Nakamura H."/>
            <person name="Ohtoshi R."/>
            <person name="Moran D.A.P."/>
            <person name="Shinohara A."/>
            <person name="Yoshida Y."/>
            <person name="Fujiwara M."/>
            <person name="Mori M."/>
            <person name="Tomita M."/>
            <person name="Arakawa K."/>
        </authorList>
    </citation>
    <scope>NUCLEOTIDE SEQUENCE [LARGE SCALE GENOMIC DNA]</scope>
</reference>